<gene>
    <name evidence="2" type="ORF">GD597_01745</name>
</gene>
<dbReference type="Pfam" id="PF20243">
    <property type="entry name" value="MbnP"/>
    <property type="match status" value="1"/>
</dbReference>
<feature type="domain" description="Copper-binding protein MbnP-like" evidence="1">
    <location>
        <begin position="31"/>
        <end position="239"/>
    </location>
</feature>
<dbReference type="InterPro" id="IPR046863">
    <property type="entry name" value="MbnP-like_dom"/>
</dbReference>
<dbReference type="AlphaFoldDB" id="A0A8J8FD44"/>
<accession>A0A8J8FD44</accession>
<dbReference type="EMBL" id="WHPF01000001">
    <property type="protein sequence ID" value="NNV54164.1"/>
    <property type="molecule type" value="Genomic_DNA"/>
</dbReference>
<proteinExistence type="predicted"/>
<dbReference type="PROSITE" id="PS51257">
    <property type="entry name" value="PROKAR_LIPOPROTEIN"/>
    <property type="match status" value="1"/>
</dbReference>
<dbReference type="RefSeq" id="WP_171606070.1">
    <property type="nucleotide sequence ID" value="NZ_WHPF01000001.1"/>
</dbReference>
<evidence type="ECO:0000259" key="1">
    <source>
        <dbReference type="Pfam" id="PF20243"/>
    </source>
</evidence>
<sequence length="263" mass="28894">MKNIQHTLLVILCATFIFSCKKSSDSPATGTGKVSLEFDNRAGDAELVFGTTYTTAAGEQISFTKFNYYISNVVFIKADGSSYVVPKDSCYYLVQHDVEESRGPLVSNIPAGDYTAIQFVLGVDSAKCAAPVEQRTGVLDPAGEGQDMYWSWNSGYIFLKTEGTSAQSTMENTFMYHIGGFGGTTSATINNIKTIKLIAPEDPIMVRTNRQPDIHMYVDAMKLFNGTTNISVATDPMVMFAPYSTTIANNYQHMFSINHVHND</sequence>
<comment type="caution">
    <text evidence="2">The sequence shown here is derived from an EMBL/GenBank/DDBJ whole genome shotgun (WGS) entry which is preliminary data.</text>
</comment>
<reference evidence="2" key="1">
    <citation type="submission" date="2019-10" db="EMBL/GenBank/DDBJ databases">
        <title>Draft genome sequence of Panacibacter sp. KCS-6.</title>
        <authorList>
            <person name="Yim K.J."/>
        </authorList>
    </citation>
    <scope>NUCLEOTIDE SEQUENCE</scope>
    <source>
        <strain evidence="2">KCS-6</strain>
    </source>
</reference>
<evidence type="ECO:0000313" key="3">
    <source>
        <dbReference type="Proteomes" id="UP000598971"/>
    </source>
</evidence>
<protein>
    <recommendedName>
        <fullName evidence="1">Copper-binding protein MbnP-like domain-containing protein</fullName>
    </recommendedName>
</protein>
<keyword evidence="3" id="KW-1185">Reference proteome</keyword>
<name>A0A8J8FD44_9BACT</name>
<organism evidence="2 3">
    <name type="scientific">Limnovirga soli</name>
    <dbReference type="NCBI Taxonomy" id="2656915"/>
    <lineage>
        <taxon>Bacteria</taxon>
        <taxon>Pseudomonadati</taxon>
        <taxon>Bacteroidota</taxon>
        <taxon>Chitinophagia</taxon>
        <taxon>Chitinophagales</taxon>
        <taxon>Chitinophagaceae</taxon>
        <taxon>Limnovirga</taxon>
    </lineage>
</organism>
<evidence type="ECO:0000313" key="2">
    <source>
        <dbReference type="EMBL" id="NNV54164.1"/>
    </source>
</evidence>
<dbReference type="Proteomes" id="UP000598971">
    <property type="component" value="Unassembled WGS sequence"/>
</dbReference>